<dbReference type="GO" id="GO:0005737">
    <property type="term" value="C:cytoplasm"/>
    <property type="evidence" value="ECO:0007669"/>
    <property type="project" value="TreeGrafter"/>
</dbReference>
<dbReference type="Pfam" id="PF00251">
    <property type="entry name" value="Glyco_hydro_32N"/>
    <property type="match status" value="1"/>
</dbReference>
<evidence type="ECO:0000256" key="4">
    <source>
        <dbReference type="SAM" id="MobiDB-lite"/>
    </source>
</evidence>
<feature type="compositionally biased region" description="Polar residues" evidence="4">
    <location>
        <begin position="316"/>
        <end position="336"/>
    </location>
</feature>
<comment type="similarity">
    <text evidence="1">Belongs to the glycosyl hydrolase 32 family.</text>
</comment>
<feature type="domain" description="Glycosyl hydrolase family 32 N-terminal" evidence="5">
    <location>
        <begin position="1"/>
        <end position="297"/>
    </location>
</feature>
<proteinExistence type="inferred from homology"/>
<evidence type="ECO:0000313" key="7">
    <source>
        <dbReference type="EMBL" id="MBX0297014.1"/>
    </source>
</evidence>
<dbReference type="SUPFAM" id="SSF75005">
    <property type="entry name" value="Arabinanase/levansucrase/invertase"/>
    <property type="match status" value="1"/>
</dbReference>
<evidence type="ECO:0000256" key="2">
    <source>
        <dbReference type="ARBA" id="ARBA00022801"/>
    </source>
</evidence>
<dbReference type="Pfam" id="PF08244">
    <property type="entry name" value="Glyco_hydro_32C"/>
    <property type="match status" value="1"/>
</dbReference>
<dbReference type="Gene3D" id="2.60.120.560">
    <property type="entry name" value="Exo-inulinase, domain 1"/>
    <property type="match status" value="1"/>
</dbReference>
<dbReference type="PANTHER" id="PTHR42800:SF1">
    <property type="entry name" value="EXOINULINASE INUD (AFU_ORTHOLOGUE AFUA_5G00480)"/>
    <property type="match status" value="1"/>
</dbReference>
<dbReference type="InterPro" id="IPR023296">
    <property type="entry name" value="Glyco_hydro_beta-prop_sf"/>
</dbReference>
<sequence>MNDPNGLVYKNGTYHLFYQAGEWPRRWDHATSTDLINWTEHGTKIPAVEPGDTAGISPFSGGAVIDENDTAGFGEDALVAMYTGHHYGDGFDAAGIEDQRVAYSTDNGETVHKYEENPVLPSDVGDWRDPRPLWYESDGNWRMVITRVSPAENRPAGVEIWESSNLKDWEYLSTYESGGEPWETPNLEQLPVEGTDESAWVVSMSAMDPRRVEHHIGCFDGTEFTAEKAIRADHGFDFYAPQYWANTPENRGLYIAWMNNWNYAMETPDNGWQGEMTVPRTISLVDGDDGPEVRQHPASELTEIRQEQLAELSDKQITPSNADQVCSQEASASGPLSGTDVDGRTLEIVATIDPQDADEVGLRVREGDEQASIITYDAANEELRFDRTNAGEFFDEGEYGVADAPLKPLCDGTIELRVFVDRSSVEIFANEGRKTMTNLVFPDWESTGVSLFADGGTATLEHLIAYDLSTES</sequence>
<feature type="domain" description="Glycosyl hydrolase family 32 C-terminal" evidence="6">
    <location>
        <begin position="322"/>
        <end position="465"/>
    </location>
</feature>
<dbReference type="GO" id="GO:0005987">
    <property type="term" value="P:sucrose catabolic process"/>
    <property type="evidence" value="ECO:0007669"/>
    <property type="project" value="TreeGrafter"/>
</dbReference>
<dbReference type="InterPro" id="IPR013189">
    <property type="entry name" value="Glyco_hydro_32_C"/>
</dbReference>
<evidence type="ECO:0000259" key="5">
    <source>
        <dbReference type="Pfam" id="PF00251"/>
    </source>
</evidence>
<dbReference type="SUPFAM" id="SSF49899">
    <property type="entry name" value="Concanavalin A-like lectins/glucanases"/>
    <property type="match status" value="1"/>
</dbReference>
<dbReference type="InterPro" id="IPR013148">
    <property type="entry name" value="Glyco_hydro_32_N"/>
</dbReference>
<protein>
    <submittedName>
        <fullName evidence="7">Glycoside hydrolase family 32 protein</fullName>
    </submittedName>
</protein>
<dbReference type="GO" id="GO:0004575">
    <property type="term" value="F:sucrose alpha-glucosidase activity"/>
    <property type="evidence" value="ECO:0007669"/>
    <property type="project" value="TreeGrafter"/>
</dbReference>
<feature type="region of interest" description="Disordered" evidence="4">
    <location>
        <begin position="316"/>
        <end position="339"/>
    </location>
</feature>
<dbReference type="CDD" id="cd18622">
    <property type="entry name" value="GH32_Inu-like"/>
    <property type="match status" value="1"/>
</dbReference>
<keyword evidence="8" id="KW-1185">Reference proteome</keyword>
<reference evidence="7 8" key="1">
    <citation type="submission" date="2021-06" db="EMBL/GenBank/DDBJ databases">
        <title>Halomicroarcula sp. a new haloarchaeum isolated from saline soil.</title>
        <authorList>
            <person name="Duran-Viseras A."/>
            <person name="Sanchez-Porro C."/>
            <person name="Ventosa A."/>
        </authorList>
    </citation>
    <scope>NUCLEOTIDE SEQUENCE [LARGE SCALE GENOMIC DNA]</scope>
    <source>
        <strain evidence="7 8">F27</strain>
    </source>
</reference>
<gene>
    <name evidence="7" type="ORF">EGH23_19220</name>
</gene>
<keyword evidence="2 7" id="KW-0378">Hydrolase</keyword>
<name>A0AAW4PGQ8_9EURY</name>
<keyword evidence="3" id="KW-0326">Glycosidase</keyword>
<dbReference type="InterPro" id="IPR001362">
    <property type="entry name" value="Glyco_hydro_32"/>
</dbReference>
<dbReference type="Gene3D" id="2.115.10.20">
    <property type="entry name" value="Glycosyl hydrolase domain, family 43"/>
    <property type="match status" value="1"/>
</dbReference>
<dbReference type="InterPro" id="IPR013320">
    <property type="entry name" value="ConA-like_dom_sf"/>
</dbReference>
<comment type="caution">
    <text evidence="7">The sequence shown here is derived from an EMBL/GenBank/DDBJ whole genome shotgun (WGS) entry which is preliminary data.</text>
</comment>
<dbReference type="SMART" id="SM00640">
    <property type="entry name" value="Glyco_32"/>
    <property type="match status" value="1"/>
</dbReference>
<evidence type="ECO:0000313" key="8">
    <source>
        <dbReference type="Proteomes" id="UP001430455"/>
    </source>
</evidence>
<evidence type="ECO:0000256" key="3">
    <source>
        <dbReference type="ARBA" id="ARBA00023295"/>
    </source>
</evidence>
<dbReference type="AlphaFoldDB" id="A0AAW4PGQ8"/>
<dbReference type="PANTHER" id="PTHR42800">
    <property type="entry name" value="EXOINULINASE INUD (AFU_ORTHOLOGUE AFUA_5G00480)"/>
    <property type="match status" value="1"/>
</dbReference>
<organism evidence="7 8">
    <name type="scientific">Haloarcula nitratireducens</name>
    <dbReference type="NCBI Taxonomy" id="2487749"/>
    <lineage>
        <taxon>Archaea</taxon>
        <taxon>Methanobacteriati</taxon>
        <taxon>Methanobacteriota</taxon>
        <taxon>Stenosarchaea group</taxon>
        <taxon>Halobacteria</taxon>
        <taxon>Halobacteriales</taxon>
        <taxon>Haloarculaceae</taxon>
        <taxon>Haloarcula</taxon>
    </lineage>
</organism>
<dbReference type="EMBL" id="RKLT01000013">
    <property type="protein sequence ID" value="MBX0297014.1"/>
    <property type="molecule type" value="Genomic_DNA"/>
</dbReference>
<evidence type="ECO:0000259" key="6">
    <source>
        <dbReference type="Pfam" id="PF08244"/>
    </source>
</evidence>
<evidence type="ECO:0000256" key="1">
    <source>
        <dbReference type="ARBA" id="ARBA00009902"/>
    </source>
</evidence>
<dbReference type="Proteomes" id="UP001430455">
    <property type="component" value="Unassembled WGS sequence"/>
</dbReference>
<accession>A0AAW4PGQ8</accession>